<dbReference type="OrthoDB" id="399374at2"/>
<dbReference type="KEGG" id="mphi:EG856_02425"/>
<dbReference type="AlphaFoldDB" id="A0A4P6MSD1"/>
<organism evidence="1 2">
    <name type="scientific">Mycoplasmopsis phocirhinis</name>
    <dbReference type="NCBI Taxonomy" id="142650"/>
    <lineage>
        <taxon>Bacteria</taxon>
        <taxon>Bacillati</taxon>
        <taxon>Mycoplasmatota</taxon>
        <taxon>Mycoplasmoidales</taxon>
        <taxon>Metamycoplasmataceae</taxon>
        <taxon>Mycoplasmopsis</taxon>
    </lineage>
</organism>
<name>A0A4P6MSD1_9BACT</name>
<dbReference type="NCBIfam" id="NF045836">
    <property type="entry name" value="MMB_0454_fam"/>
    <property type="match status" value="1"/>
</dbReference>
<reference evidence="1 2" key="1">
    <citation type="submission" date="2019-01" db="EMBL/GenBank/DDBJ databases">
        <title>Complete sequence and annotation of the Mycoplasma phocirhinis strain 852T genome.</title>
        <authorList>
            <person name="Frasca S.Jr."/>
            <person name="Kutish G.F."/>
            <person name="Castellanos Gell J."/>
            <person name="Michaels D.L."/>
            <person name="Brown D.R."/>
        </authorList>
    </citation>
    <scope>NUCLEOTIDE SEQUENCE [LARGE SCALE GENOMIC DNA]</scope>
    <source>
        <strain evidence="1 2">852</strain>
    </source>
</reference>
<keyword evidence="2" id="KW-1185">Reference proteome</keyword>
<dbReference type="Proteomes" id="UP000289326">
    <property type="component" value="Chromosome"/>
</dbReference>
<dbReference type="RefSeq" id="WP_130429538.1">
    <property type="nucleotide sequence ID" value="NZ_CP034841.1"/>
</dbReference>
<proteinExistence type="predicted"/>
<dbReference type="InterPro" id="IPR054781">
    <property type="entry name" value="Asp23-rel"/>
</dbReference>
<accession>A0A4P6MSD1</accession>
<evidence type="ECO:0000313" key="1">
    <source>
        <dbReference type="EMBL" id="QBF34761.1"/>
    </source>
</evidence>
<evidence type="ECO:0000313" key="2">
    <source>
        <dbReference type="Proteomes" id="UP000289326"/>
    </source>
</evidence>
<sequence length="100" mass="11526">MNLITVSCGFNQSYSVTEDTLQQLIQQCANDTSFLKLDGIAKIFFNKDYSNASFIIDVKIKKNKNLGEIIEQFTKEFETRFESLIDIKPHDVRVCFTGNY</sequence>
<gene>
    <name evidence="1" type="ORF">EG856_02425</name>
</gene>
<protein>
    <submittedName>
        <fullName evidence="1">Uncharacterized protein</fullName>
    </submittedName>
</protein>
<dbReference type="EMBL" id="CP034841">
    <property type="protein sequence ID" value="QBF34761.1"/>
    <property type="molecule type" value="Genomic_DNA"/>
</dbReference>